<dbReference type="AlphaFoldDB" id="C6HUY4"/>
<sequence length="244" mass="27469">MTEILYDDGLHKFVLLGFGESTREEGIPSNQYLVIHGSDGAIFDPGGSGLFPVLSARIANCLDLTRIRAIFLSHQDPDVSAGLNIWMEVTGARVHLSRLWTRFMPHMDLLHSERLLPVPDSGSTVELAPGFSLVALPAHFLHSPGQINVYDPISKILFTGDIGAAEYSNGKIYIDDFEEHRPHIEPFHRRYMAGNRALRNWIREVEKHEVAIIAPQHGPLYRGKAREDLLRWLFDLKCGMDLHG</sequence>
<evidence type="ECO:0000313" key="3">
    <source>
        <dbReference type="Proteomes" id="UP000009374"/>
    </source>
</evidence>
<dbReference type="Pfam" id="PF19583">
    <property type="entry name" value="ODP"/>
    <property type="match status" value="1"/>
</dbReference>
<dbReference type="PANTHER" id="PTHR43041:SF1">
    <property type="entry name" value="METALLO-BETA-LACTAMASE DOMAIN-CONTAINING PROTEIN"/>
    <property type="match status" value="1"/>
</dbReference>
<proteinExistence type="predicted"/>
<reference evidence="2 3" key="1">
    <citation type="journal article" date="2009" name="Appl. Environ. Microbiol.">
        <title>Community genomic and proteomic analyses of chemoautotrophic iron-oxidizing "Leptospirillum rubarum" (Group II) and "Leptospirillum ferrodiazotrophum" (Group III) bacteria in acid mine drainage biofilms.</title>
        <authorList>
            <person name="Goltsman D.S."/>
            <person name="Denef V.J."/>
            <person name="Singer S.W."/>
            <person name="VerBerkmoes N.C."/>
            <person name="Lefsrud M."/>
            <person name="Mueller R.S."/>
            <person name="Dick G.J."/>
            <person name="Sun C.L."/>
            <person name="Wheeler K.E."/>
            <person name="Zemla A."/>
            <person name="Baker B.J."/>
            <person name="Hauser L."/>
            <person name="Land M."/>
            <person name="Shah M.B."/>
            <person name="Thelen M.P."/>
            <person name="Hettich R.L."/>
            <person name="Banfield J.F."/>
        </authorList>
    </citation>
    <scope>NUCLEOTIDE SEQUENCE [LARGE SCALE GENOMIC DNA]</scope>
</reference>
<evidence type="ECO:0000259" key="1">
    <source>
        <dbReference type="SMART" id="SM00849"/>
    </source>
</evidence>
<dbReference type="InterPro" id="IPR001279">
    <property type="entry name" value="Metallo-B-lactamas"/>
</dbReference>
<gene>
    <name evidence="2" type="ORF">UBAL3_74420052</name>
</gene>
<dbReference type="Proteomes" id="UP000009374">
    <property type="component" value="Unassembled WGS sequence"/>
</dbReference>
<name>C6HUY4_9BACT</name>
<dbReference type="SMART" id="SM00849">
    <property type="entry name" value="Lactamase_B"/>
    <property type="match status" value="1"/>
</dbReference>
<dbReference type="InterPro" id="IPR045761">
    <property type="entry name" value="ODP_dom"/>
</dbReference>
<organism evidence="2 3">
    <name type="scientific">Leptospirillum ferrodiazotrophum</name>
    <dbReference type="NCBI Taxonomy" id="412449"/>
    <lineage>
        <taxon>Bacteria</taxon>
        <taxon>Pseudomonadati</taxon>
        <taxon>Nitrospirota</taxon>
        <taxon>Nitrospiria</taxon>
        <taxon>Nitrospirales</taxon>
        <taxon>Nitrospiraceae</taxon>
        <taxon>Leptospirillum</taxon>
    </lineage>
</organism>
<feature type="domain" description="Metallo-beta-lactamase" evidence="1">
    <location>
        <begin position="28"/>
        <end position="217"/>
    </location>
</feature>
<keyword evidence="3" id="KW-1185">Reference proteome</keyword>
<dbReference type="CDD" id="cd07709">
    <property type="entry name" value="flavodiiron_proteins_MBL-fold"/>
    <property type="match status" value="1"/>
</dbReference>
<evidence type="ECO:0000313" key="2">
    <source>
        <dbReference type="EMBL" id="EES53595.1"/>
    </source>
</evidence>
<dbReference type="PANTHER" id="PTHR43041">
    <property type="entry name" value="HYDROLASE, METALLO-BETA-LACTAMASE SUPERFAMILY"/>
    <property type="match status" value="1"/>
</dbReference>
<accession>C6HUY4</accession>
<dbReference type="InterPro" id="IPR036866">
    <property type="entry name" value="RibonucZ/Hydroxyglut_hydro"/>
</dbReference>
<dbReference type="Gene3D" id="3.60.15.10">
    <property type="entry name" value="Ribonuclease Z/Hydroxyacylglutathione hydrolase-like"/>
    <property type="match status" value="1"/>
</dbReference>
<dbReference type="EMBL" id="GG693859">
    <property type="protein sequence ID" value="EES53595.1"/>
    <property type="molecule type" value="Genomic_DNA"/>
</dbReference>
<protein>
    <submittedName>
        <fullName evidence="2">Putative metallo-beta-lactamase family protein</fullName>
    </submittedName>
</protein>
<dbReference type="SUPFAM" id="SSF56281">
    <property type="entry name" value="Metallo-hydrolase/oxidoreductase"/>
    <property type="match status" value="1"/>
</dbReference>